<sequence length="330" mass="36241">MGYYIIIDSGTTNTRIKLLDEQANILYTYSDKVGVKNTAVDGNNNALKDTVAKGIKHVMDKNNLTNADIIKIGASGMITSDLGLCEVPHQEAPVGIEDLRNGSKTIILKDITDLPITFISGVKNNVSEVTLDNVQMMDIMRGEEVETIAMLQELEKDREYLFILPGSHTKFIKINDKGQIAGCVTTLAGELLEVITQNTILSAAVDKKFLSPDLYNEKILLKGYENSKEVGMTRALFSTRILNRFVTSDAADCANYLLGIVLASDLGTIKSSKVLDVSSHTTVVVAGKEPLKKAIIYLLKQEGYFDNIIELENFDDANMSAKGVFHLIKN</sequence>
<evidence type="ECO:0000313" key="1">
    <source>
        <dbReference type="EMBL" id="ONI40483.1"/>
    </source>
</evidence>
<protein>
    <submittedName>
        <fullName evidence="1">Uncharacterized protein</fullName>
    </submittedName>
</protein>
<organism evidence="1 2">
    <name type="scientific">Candidatus Epulonipiscium fishelsonii</name>
    <dbReference type="NCBI Taxonomy" id="77094"/>
    <lineage>
        <taxon>Bacteria</taxon>
        <taxon>Bacillati</taxon>
        <taxon>Bacillota</taxon>
        <taxon>Clostridia</taxon>
        <taxon>Lachnospirales</taxon>
        <taxon>Lachnospiraceae</taxon>
        <taxon>Candidatus Epulonipiscium</taxon>
    </lineage>
</organism>
<gene>
    <name evidence="1" type="ORF">AN396_05765</name>
</gene>
<proteinExistence type="predicted"/>
<keyword evidence="2" id="KW-1185">Reference proteome</keyword>
<comment type="caution">
    <text evidence="1">The sequence shown here is derived from an EMBL/GenBank/DDBJ whole genome shotgun (WGS) entry which is preliminary data.</text>
</comment>
<dbReference type="EMBL" id="LJDB01000050">
    <property type="protein sequence ID" value="ONI40483.1"/>
    <property type="molecule type" value="Genomic_DNA"/>
</dbReference>
<accession>A0ACC8XCJ7</accession>
<dbReference type="Proteomes" id="UP000188605">
    <property type="component" value="Unassembled WGS sequence"/>
</dbReference>
<evidence type="ECO:0000313" key="2">
    <source>
        <dbReference type="Proteomes" id="UP000188605"/>
    </source>
</evidence>
<reference evidence="1" key="1">
    <citation type="submission" date="2016-08" db="EMBL/GenBank/DDBJ databases">
        <authorList>
            <person name="Ngugi D.K."/>
            <person name="Miyake S."/>
            <person name="Stingl U."/>
        </authorList>
    </citation>
    <scope>NUCLEOTIDE SEQUENCE</scope>
    <source>
        <strain evidence="1">SCG-B11WGA-EpuloA1</strain>
    </source>
</reference>
<name>A0ACC8XCJ7_9FIRM</name>